<proteinExistence type="predicted"/>
<evidence type="ECO:0000256" key="1">
    <source>
        <dbReference type="ARBA" id="ARBA00004479"/>
    </source>
</evidence>
<comment type="subcellular location">
    <subcellularLocation>
        <location evidence="1">Membrane</location>
        <topology evidence="1">Single-pass type I membrane protein</topology>
    </subcellularLocation>
</comment>
<evidence type="ECO:0000256" key="5">
    <source>
        <dbReference type="ARBA" id="ARBA00023170"/>
    </source>
</evidence>
<name>A0A6A3B591_HIBSY</name>
<gene>
    <name evidence="7" type="ORF">F3Y22_tig00110267pilonHSYRG00007</name>
</gene>
<keyword evidence="3" id="KW-0732">Signal</keyword>
<comment type="caution">
    <text evidence="7">The sequence shown here is derived from an EMBL/GenBank/DDBJ whole genome shotgun (WGS) entry which is preliminary data.</text>
</comment>
<dbReference type="AlphaFoldDB" id="A0A6A3B591"/>
<keyword evidence="2" id="KW-0433">Leucine-rich repeat</keyword>
<accession>A0A6A3B591</accession>
<evidence type="ECO:0000313" key="8">
    <source>
        <dbReference type="Proteomes" id="UP000436088"/>
    </source>
</evidence>
<keyword evidence="5" id="KW-0675">Receptor</keyword>
<keyword evidence="4" id="KW-0677">Repeat</keyword>
<dbReference type="InterPro" id="IPR051716">
    <property type="entry name" value="Plant_RL_S/T_kinase"/>
</dbReference>
<dbReference type="PANTHER" id="PTHR48053:SF168">
    <property type="entry name" value="LRR RECEPTOR-LIKE KINASE FAMILY PROTEIN"/>
    <property type="match status" value="1"/>
</dbReference>
<protein>
    <submittedName>
        <fullName evidence="7">Uncharacterized protein</fullName>
    </submittedName>
</protein>
<keyword evidence="8" id="KW-1185">Reference proteome</keyword>
<keyword evidence="6" id="KW-1133">Transmembrane helix</keyword>
<evidence type="ECO:0000256" key="4">
    <source>
        <dbReference type="ARBA" id="ARBA00022737"/>
    </source>
</evidence>
<dbReference type="FunFam" id="3.80.10.10:FF:000383">
    <property type="entry name" value="Leucine-rich repeat receptor protein kinase EMS1"/>
    <property type="match status" value="1"/>
</dbReference>
<evidence type="ECO:0000256" key="2">
    <source>
        <dbReference type="ARBA" id="ARBA00022614"/>
    </source>
</evidence>
<reference evidence="7" key="1">
    <citation type="submission" date="2019-09" db="EMBL/GenBank/DDBJ databases">
        <title>Draft genome information of white flower Hibiscus syriacus.</title>
        <authorList>
            <person name="Kim Y.-M."/>
        </authorList>
    </citation>
    <scope>NUCLEOTIDE SEQUENCE [LARGE SCALE GENOMIC DNA]</scope>
    <source>
        <strain evidence="7">YM2019G1</strain>
    </source>
</reference>
<dbReference type="PANTHER" id="PTHR48053">
    <property type="entry name" value="LEUCINE RICH REPEAT FAMILY PROTEIN, EXPRESSED"/>
    <property type="match status" value="1"/>
</dbReference>
<evidence type="ECO:0000256" key="3">
    <source>
        <dbReference type="ARBA" id="ARBA00022729"/>
    </source>
</evidence>
<dbReference type="GO" id="GO:0016020">
    <property type="term" value="C:membrane"/>
    <property type="evidence" value="ECO:0007669"/>
    <property type="project" value="UniProtKB-SubCell"/>
</dbReference>
<dbReference type="SUPFAM" id="SSF52058">
    <property type="entry name" value="L domain-like"/>
    <property type="match status" value="1"/>
</dbReference>
<evidence type="ECO:0000256" key="6">
    <source>
        <dbReference type="SAM" id="Phobius"/>
    </source>
</evidence>
<dbReference type="EMBL" id="VEPZ02000904">
    <property type="protein sequence ID" value="KAE8711946.1"/>
    <property type="molecule type" value="Genomic_DNA"/>
</dbReference>
<dbReference type="InterPro" id="IPR032675">
    <property type="entry name" value="LRR_dom_sf"/>
</dbReference>
<keyword evidence="6" id="KW-0472">Membrane</keyword>
<dbReference type="InterPro" id="IPR001611">
    <property type="entry name" value="Leu-rich_rpt"/>
</dbReference>
<organism evidence="7 8">
    <name type="scientific">Hibiscus syriacus</name>
    <name type="common">Rose of Sharon</name>
    <dbReference type="NCBI Taxonomy" id="106335"/>
    <lineage>
        <taxon>Eukaryota</taxon>
        <taxon>Viridiplantae</taxon>
        <taxon>Streptophyta</taxon>
        <taxon>Embryophyta</taxon>
        <taxon>Tracheophyta</taxon>
        <taxon>Spermatophyta</taxon>
        <taxon>Magnoliopsida</taxon>
        <taxon>eudicotyledons</taxon>
        <taxon>Gunneridae</taxon>
        <taxon>Pentapetalae</taxon>
        <taxon>rosids</taxon>
        <taxon>malvids</taxon>
        <taxon>Malvales</taxon>
        <taxon>Malvaceae</taxon>
        <taxon>Malvoideae</taxon>
        <taxon>Hibiscus</taxon>
    </lineage>
</organism>
<dbReference type="Proteomes" id="UP000436088">
    <property type="component" value="Unassembled WGS sequence"/>
</dbReference>
<dbReference type="Pfam" id="PF00560">
    <property type="entry name" value="LRR_1"/>
    <property type="match status" value="4"/>
</dbReference>
<feature type="transmembrane region" description="Helical" evidence="6">
    <location>
        <begin position="230"/>
        <end position="252"/>
    </location>
</feature>
<sequence>MFSGSIPQGVWELKTLTELVLRENNFSGSIPASIGNLTTLSTLSLHKTKFYWSIPKEELDLSSNCLTGEIPRGLGALKMMSHLLLSGNQFSGKIPYEIGLLSNLEQLKLASNNLSGFIPDQLGNCLFESEFTYWRHPRTVRKITVLGSIEPFLHMLNGSIPEAFNEMHGLRIVNISFNQLEGPIPDLKAFLDASFHALGNNKDLCGNATGLRPCVVPSRDNRSHGRRTNVVVLAVLPLLGGLLSLFILAGIFSTFCNKTPTRKSEPMEEQHGDIFTVLGFNGRVLHDGIIEATEDFSSDREDMELFIKLHYQLVKWMQ</sequence>
<keyword evidence="6" id="KW-0812">Transmembrane</keyword>
<evidence type="ECO:0000313" key="7">
    <source>
        <dbReference type="EMBL" id="KAE8711946.1"/>
    </source>
</evidence>
<dbReference type="Gene3D" id="3.80.10.10">
    <property type="entry name" value="Ribonuclease Inhibitor"/>
    <property type="match status" value="2"/>
</dbReference>